<keyword evidence="2" id="KW-1185">Reference proteome</keyword>
<dbReference type="Proteomes" id="UP000215914">
    <property type="component" value="Unassembled WGS sequence"/>
</dbReference>
<protein>
    <submittedName>
        <fullName evidence="1">Uncharacterized protein</fullName>
    </submittedName>
</protein>
<organism evidence="1 2">
    <name type="scientific">Helianthus annuus</name>
    <name type="common">Common sunflower</name>
    <dbReference type="NCBI Taxonomy" id="4232"/>
    <lineage>
        <taxon>Eukaryota</taxon>
        <taxon>Viridiplantae</taxon>
        <taxon>Streptophyta</taxon>
        <taxon>Embryophyta</taxon>
        <taxon>Tracheophyta</taxon>
        <taxon>Spermatophyta</taxon>
        <taxon>Magnoliopsida</taxon>
        <taxon>eudicotyledons</taxon>
        <taxon>Gunneridae</taxon>
        <taxon>Pentapetalae</taxon>
        <taxon>asterids</taxon>
        <taxon>campanulids</taxon>
        <taxon>Asterales</taxon>
        <taxon>Asteraceae</taxon>
        <taxon>Asteroideae</taxon>
        <taxon>Heliantheae alliance</taxon>
        <taxon>Heliantheae</taxon>
        <taxon>Helianthus</taxon>
    </lineage>
</organism>
<reference evidence="1" key="1">
    <citation type="journal article" date="2017" name="Nature">
        <title>The sunflower genome provides insights into oil metabolism, flowering and Asterid evolution.</title>
        <authorList>
            <person name="Badouin H."/>
            <person name="Gouzy J."/>
            <person name="Grassa C.J."/>
            <person name="Murat F."/>
            <person name="Staton S.E."/>
            <person name="Cottret L."/>
            <person name="Lelandais-Briere C."/>
            <person name="Owens G.L."/>
            <person name="Carrere S."/>
            <person name="Mayjonade B."/>
            <person name="Legrand L."/>
            <person name="Gill N."/>
            <person name="Kane N.C."/>
            <person name="Bowers J.E."/>
            <person name="Hubner S."/>
            <person name="Bellec A."/>
            <person name="Berard A."/>
            <person name="Berges H."/>
            <person name="Blanchet N."/>
            <person name="Boniface M.C."/>
            <person name="Brunel D."/>
            <person name="Catrice O."/>
            <person name="Chaidir N."/>
            <person name="Claudel C."/>
            <person name="Donnadieu C."/>
            <person name="Faraut T."/>
            <person name="Fievet G."/>
            <person name="Helmstetter N."/>
            <person name="King M."/>
            <person name="Knapp S.J."/>
            <person name="Lai Z."/>
            <person name="Le Paslier M.C."/>
            <person name="Lippi Y."/>
            <person name="Lorenzon L."/>
            <person name="Mandel J.R."/>
            <person name="Marage G."/>
            <person name="Marchand G."/>
            <person name="Marquand E."/>
            <person name="Bret-Mestries E."/>
            <person name="Morien E."/>
            <person name="Nambeesan S."/>
            <person name="Nguyen T."/>
            <person name="Pegot-Espagnet P."/>
            <person name="Pouilly N."/>
            <person name="Raftis F."/>
            <person name="Sallet E."/>
            <person name="Schiex T."/>
            <person name="Thomas J."/>
            <person name="Vandecasteele C."/>
            <person name="Vares D."/>
            <person name="Vear F."/>
            <person name="Vautrin S."/>
            <person name="Crespi M."/>
            <person name="Mangin B."/>
            <person name="Burke J.M."/>
            <person name="Salse J."/>
            <person name="Munos S."/>
            <person name="Vincourt P."/>
            <person name="Rieseberg L.H."/>
            <person name="Langlade N.B."/>
        </authorList>
    </citation>
    <scope>NUCLEOTIDE SEQUENCE</scope>
    <source>
        <tissue evidence="1">Leaves</tissue>
    </source>
</reference>
<comment type="caution">
    <text evidence="1">The sequence shown here is derived from an EMBL/GenBank/DDBJ whole genome shotgun (WGS) entry which is preliminary data.</text>
</comment>
<name>A0A9K3H324_HELAN</name>
<evidence type="ECO:0000313" key="2">
    <source>
        <dbReference type="Proteomes" id="UP000215914"/>
    </source>
</evidence>
<accession>A0A9K3H324</accession>
<sequence>MECLWRMSFKWKRVRPLITMKSNSSQIKFFYGVVCGVRIFLSPCTKDSCWLYAHSSHVNILKLFLCQKKGHIHVVIKWPAAQGIVHVLLVVMAGFYKGWSQQEGGEKDWCTTIFENQWTRI</sequence>
<dbReference type="AlphaFoldDB" id="A0A9K3H324"/>
<dbReference type="Gramene" id="mRNA:HanXRQr2_Chr15g0706331">
    <property type="protein sequence ID" value="mRNA:HanXRQr2_Chr15g0706331"/>
    <property type="gene ID" value="HanXRQr2_Chr15g0706331"/>
</dbReference>
<reference evidence="1" key="2">
    <citation type="submission" date="2020-06" db="EMBL/GenBank/DDBJ databases">
        <title>Helianthus annuus Genome sequencing and assembly Release 2.</title>
        <authorList>
            <person name="Gouzy J."/>
            <person name="Langlade N."/>
            <person name="Munos S."/>
        </authorList>
    </citation>
    <scope>NUCLEOTIDE SEQUENCE</scope>
    <source>
        <tissue evidence="1">Leaves</tissue>
    </source>
</reference>
<proteinExistence type="predicted"/>
<evidence type="ECO:0000313" key="1">
    <source>
        <dbReference type="EMBL" id="KAF5765657.1"/>
    </source>
</evidence>
<gene>
    <name evidence="1" type="ORF">HanXRQr2_Chr15g0706331</name>
</gene>
<dbReference type="EMBL" id="MNCJ02000330">
    <property type="protein sequence ID" value="KAF5765657.1"/>
    <property type="molecule type" value="Genomic_DNA"/>
</dbReference>